<dbReference type="PANTHER" id="PTHR28219:SF1">
    <property type="entry name" value="UPF0642 PROTEIN YBL028C"/>
    <property type="match status" value="1"/>
</dbReference>
<accession>A0A1Y2FCV1</accession>
<dbReference type="Pfam" id="PF10338">
    <property type="entry name" value="YBL028C_N"/>
    <property type="match status" value="1"/>
</dbReference>
<dbReference type="InParanoid" id="A0A1Y2FCV1"/>
<feature type="compositionally biased region" description="Basic and acidic residues" evidence="1">
    <location>
        <begin position="114"/>
        <end position="125"/>
    </location>
</feature>
<dbReference type="AlphaFoldDB" id="A0A1Y2FCV1"/>
<dbReference type="InterPro" id="IPR019434">
    <property type="entry name" value="DUF2423"/>
</dbReference>
<evidence type="ECO:0000256" key="1">
    <source>
        <dbReference type="SAM" id="MobiDB-lite"/>
    </source>
</evidence>
<feature type="compositionally biased region" description="Basic and acidic residues" evidence="1">
    <location>
        <begin position="49"/>
        <end position="62"/>
    </location>
</feature>
<evidence type="ECO:0000259" key="2">
    <source>
        <dbReference type="Pfam" id="PF10338"/>
    </source>
</evidence>
<name>A0A1Y2FCV1_9BASI</name>
<dbReference type="PANTHER" id="PTHR28219">
    <property type="entry name" value="UPF0642 PROTEIN YBL028C"/>
    <property type="match status" value="1"/>
</dbReference>
<evidence type="ECO:0000313" key="3">
    <source>
        <dbReference type="EMBL" id="ORY81741.1"/>
    </source>
</evidence>
<feature type="compositionally biased region" description="Acidic residues" evidence="1">
    <location>
        <begin position="63"/>
        <end position="81"/>
    </location>
</feature>
<proteinExistence type="predicted"/>
<gene>
    <name evidence="3" type="ORF">BCR35DRAFT_303870</name>
</gene>
<feature type="region of interest" description="Disordered" evidence="1">
    <location>
        <begin position="1"/>
        <end position="21"/>
    </location>
</feature>
<feature type="compositionally biased region" description="Basic residues" evidence="1">
    <location>
        <begin position="1"/>
        <end position="16"/>
    </location>
</feature>
<protein>
    <recommendedName>
        <fullName evidence="2">DUF2423 domain-containing protein</fullName>
    </recommendedName>
</protein>
<feature type="domain" description="DUF2423" evidence="2">
    <location>
        <begin position="1"/>
        <end position="43"/>
    </location>
</feature>
<dbReference type="GO" id="GO:0030687">
    <property type="term" value="C:preribosome, large subunit precursor"/>
    <property type="evidence" value="ECO:0007669"/>
    <property type="project" value="TreeGrafter"/>
</dbReference>
<dbReference type="OrthoDB" id="4087970at2759"/>
<reference evidence="3 4" key="1">
    <citation type="submission" date="2016-07" db="EMBL/GenBank/DDBJ databases">
        <title>Pervasive Adenine N6-methylation of Active Genes in Fungi.</title>
        <authorList>
            <consortium name="DOE Joint Genome Institute"/>
            <person name="Mondo S.J."/>
            <person name="Dannebaum R.O."/>
            <person name="Kuo R.C."/>
            <person name="Labutti K."/>
            <person name="Haridas S."/>
            <person name="Kuo A."/>
            <person name="Salamov A."/>
            <person name="Ahrendt S.R."/>
            <person name="Lipzen A."/>
            <person name="Sullivan W."/>
            <person name="Andreopoulos W.B."/>
            <person name="Clum A."/>
            <person name="Lindquist E."/>
            <person name="Daum C."/>
            <person name="Ramamoorthy G.K."/>
            <person name="Gryganskyi A."/>
            <person name="Culley D."/>
            <person name="Magnuson J.K."/>
            <person name="James T.Y."/>
            <person name="O'Malley M.A."/>
            <person name="Stajich J.E."/>
            <person name="Spatafora J.W."/>
            <person name="Visel A."/>
            <person name="Grigoriev I.V."/>
        </authorList>
    </citation>
    <scope>NUCLEOTIDE SEQUENCE [LARGE SCALE GENOMIC DNA]</scope>
    <source>
        <strain evidence="3 4">62-1032</strain>
    </source>
</reference>
<feature type="region of interest" description="Disordered" evidence="1">
    <location>
        <begin position="37"/>
        <end position="152"/>
    </location>
</feature>
<dbReference type="EMBL" id="MCGR01000022">
    <property type="protein sequence ID" value="ORY81741.1"/>
    <property type="molecule type" value="Genomic_DNA"/>
</dbReference>
<dbReference type="Proteomes" id="UP000193467">
    <property type="component" value="Unassembled WGS sequence"/>
</dbReference>
<feature type="compositionally biased region" description="Polar residues" evidence="1">
    <location>
        <begin position="100"/>
        <end position="111"/>
    </location>
</feature>
<comment type="caution">
    <text evidence="3">The sequence shown here is derived from an EMBL/GenBank/DDBJ whole genome shotgun (WGS) entry which is preliminary data.</text>
</comment>
<evidence type="ECO:0000313" key="4">
    <source>
        <dbReference type="Proteomes" id="UP000193467"/>
    </source>
</evidence>
<keyword evidence="4" id="KW-1185">Reference proteome</keyword>
<dbReference type="STRING" id="106004.A0A1Y2FCV1"/>
<sequence>MAKSLKSKSKRQFRAVKRADPASAYKIANDLRLARLSSKLKQSGLKPRALTDAEEFKRKQEGYETDEDVEEQVAEGEDKTEEGDKGMVVDGAEAEEDSTTAEPTKVSTSGPRLSRRESYRTDKKFQVRPTPKTHFRARGEAKKMGCKPHRRR</sequence>
<organism evidence="3 4">
    <name type="scientific">Leucosporidium creatinivorum</name>
    <dbReference type="NCBI Taxonomy" id="106004"/>
    <lineage>
        <taxon>Eukaryota</taxon>
        <taxon>Fungi</taxon>
        <taxon>Dikarya</taxon>
        <taxon>Basidiomycota</taxon>
        <taxon>Pucciniomycotina</taxon>
        <taxon>Microbotryomycetes</taxon>
        <taxon>Leucosporidiales</taxon>
        <taxon>Leucosporidium</taxon>
    </lineage>
</organism>